<dbReference type="Gene3D" id="3.30.565.10">
    <property type="entry name" value="Histidine kinase-like ATPase, C-terminal domain"/>
    <property type="match status" value="1"/>
</dbReference>
<dbReference type="AlphaFoldDB" id="A0AB36K8K2"/>
<evidence type="ECO:0000256" key="10">
    <source>
        <dbReference type="ARBA" id="ARBA00023136"/>
    </source>
</evidence>
<dbReference type="FunFam" id="3.30.565.10:FF:000006">
    <property type="entry name" value="Sensor histidine kinase WalK"/>
    <property type="match status" value="1"/>
</dbReference>
<dbReference type="CDD" id="cd00082">
    <property type="entry name" value="HisKA"/>
    <property type="match status" value="1"/>
</dbReference>
<gene>
    <name evidence="15" type="ORF">BZG09_03640</name>
</gene>
<keyword evidence="8" id="KW-0067">ATP-binding</keyword>
<comment type="subcellular location">
    <subcellularLocation>
        <location evidence="2">Membrane</location>
    </subcellularLocation>
</comment>
<name>A0AB36K8K2_9GAMM</name>
<evidence type="ECO:0000313" key="15">
    <source>
        <dbReference type="EMBL" id="OOE45511.1"/>
    </source>
</evidence>
<sequence>MDSEPITTNRTRGTQAHYQALVDSAAAAILVIDERGIILDANPFTHRLLGYHPQQLIGKNVDCLMPPEHQGKHDHYLRQYITTGQANIIGTGRRVEARHQAGHVVPIHLAVSEVWVEDRREFIGIMSDMRALTQAQTRNKHERNQLKTIINAIANPVFVRELGGHYSLANYACLQALNVEHVEQLAEAIHGALPEGMRETLNALDHQLTLDGEPVHVDVTLRDGRTFKLAKTLIRHVEGEPYAIVTVGYDATPLLQAKHEAERANQAKSDFLSAMSHELRTPLNSVLGYAQLLQRSSSPRLTETQRQYVDQIHQSGRHLLTLINDVLDLAKLEAGKTVVNVTWYPVRALVSDAVRTLLPLAKQQHVELDDCLPADLSGDLYVDPTRFKQVLINLLSNAIKYNHPQGRVWVEASQPSSTLTISVSDTGIGIAENRLNHLFEPFNRLAAEQSQIEGAGVGLAVSHQLVVQMQGEMSVKSQPGKGSCFSVTFPYRASTRPDDQGCTCLRVSQPHRVLYIDNNSARQRLMTDCFEDWPMLTLYHAHGLSLAEAVALASPPSLVIIAADSVAATSEQIQAQFGDKPLIVLTDNPCDEPHNKPTLQRLSLPLSSADLAEAIQLLLEERL</sequence>
<dbReference type="Pfam" id="PF02518">
    <property type="entry name" value="HATPase_c"/>
    <property type="match status" value="1"/>
</dbReference>
<dbReference type="EMBL" id="MUEO01000006">
    <property type="protein sequence ID" value="OOE45511.1"/>
    <property type="molecule type" value="Genomic_DNA"/>
</dbReference>
<evidence type="ECO:0000256" key="11">
    <source>
        <dbReference type="ARBA" id="ARBA00059827"/>
    </source>
</evidence>
<evidence type="ECO:0000256" key="9">
    <source>
        <dbReference type="ARBA" id="ARBA00023012"/>
    </source>
</evidence>
<dbReference type="InterPro" id="IPR005467">
    <property type="entry name" value="His_kinase_dom"/>
</dbReference>
<dbReference type="SUPFAM" id="SSF55874">
    <property type="entry name" value="ATPase domain of HSP90 chaperone/DNA topoisomerase II/histidine kinase"/>
    <property type="match status" value="1"/>
</dbReference>
<dbReference type="GO" id="GO:0006355">
    <property type="term" value="P:regulation of DNA-templated transcription"/>
    <property type="evidence" value="ECO:0007669"/>
    <property type="project" value="InterPro"/>
</dbReference>
<dbReference type="InterPro" id="IPR036890">
    <property type="entry name" value="HATPase_C_sf"/>
</dbReference>
<dbReference type="Proteomes" id="UP000188726">
    <property type="component" value="Unassembled WGS sequence"/>
</dbReference>
<keyword evidence="4" id="KW-0597">Phosphoprotein</keyword>
<evidence type="ECO:0000256" key="1">
    <source>
        <dbReference type="ARBA" id="ARBA00000085"/>
    </source>
</evidence>
<dbReference type="InterPro" id="IPR000014">
    <property type="entry name" value="PAS"/>
</dbReference>
<dbReference type="InterPro" id="IPR050736">
    <property type="entry name" value="Sensor_HK_Regulatory"/>
</dbReference>
<evidence type="ECO:0000313" key="16">
    <source>
        <dbReference type="Proteomes" id="UP000188726"/>
    </source>
</evidence>
<evidence type="ECO:0000256" key="12">
    <source>
        <dbReference type="ARBA" id="ARBA00070616"/>
    </source>
</evidence>
<evidence type="ECO:0000256" key="2">
    <source>
        <dbReference type="ARBA" id="ARBA00004370"/>
    </source>
</evidence>
<dbReference type="GO" id="GO:0005886">
    <property type="term" value="C:plasma membrane"/>
    <property type="evidence" value="ECO:0007669"/>
    <property type="project" value="UniProtKB-ARBA"/>
</dbReference>
<dbReference type="SUPFAM" id="SSF47384">
    <property type="entry name" value="Homodimeric domain of signal transducing histidine kinase"/>
    <property type="match status" value="1"/>
</dbReference>
<evidence type="ECO:0000259" key="14">
    <source>
        <dbReference type="PROSITE" id="PS50112"/>
    </source>
</evidence>
<dbReference type="SMART" id="SM00388">
    <property type="entry name" value="HisKA"/>
    <property type="match status" value="1"/>
</dbReference>
<dbReference type="InterPro" id="IPR003661">
    <property type="entry name" value="HisK_dim/P_dom"/>
</dbReference>
<dbReference type="PANTHER" id="PTHR43711">
    <property type="entry name" value="TWO-COMPONENT HISTIDINE KINASE"/>
    <property type="match status" value="1"/>
</dbReference>
<dbReference type="SMART" id="SM00387">
    <property type="entry name" value="HATPase_c"/>
    <property type="match status" value="1"/>
</dbReference>
<dbReference type="InterPro" id="IPR004358">
    <property type="entry name" value="Sig_transdc_His_kin-like_C"/>
</dbReference>
<accession>A0AB36K8K2</accession>
<dbReference type="Pfam" id="PF00989">
    <property type="entry name" value="PAS"/>
    <property type="match status" value="1"/>
</dbReference>
<feature type="domain" description="PAS" evidence="14">
    <location>
        <begin position="14"/>
        <end position="84"/>
    </location>
</feature>
<reference evidence="15 16" key="1">
    <citation type="journal article" date="2017" name="Genome Announc.">
        <title>Draft Genome Sequences of Salinivibrio proteolyticus, Salinivibrio sharmensis, Salinivibrio siamensis, Salinivibrio costicola subsp. alcaliphilus, Salinivibrio costicola subsp. vallismortis, and 29 New Isolates Belonging to the Genus Salinivibrio.</title>
        <authorList>
            <person name="Lopez-Hermoso C."/>
            <person name="de la Haba R.R."/>
            <person name="Sanchez-Porro C."/>
            <person name="Bayliss S.C."/>
            <person name="Feil E.J."/>
            <person name="Ventosa A."/>
        </authorList>
    </citation>
    <scope>NUCLEOTIDE SEQUENCE [LARGE SCALE GENOMIC DNA]</scope>
    <source>
        <strain evidence="15 16">IC202</strain>
    </source>
</reference>
<evidence type="ECO:0000256" key="5">
    <source>
        <dbReference type="ARBA" id="ARBA00022679"/>
    </source>
</evidence>
<dbReference type="Pfam" id="PF00512">
    <property type="entry name" value="HisKA"/>
    <property type="match status" value="1"/>
</dbReference>
<dbReference type="PROSITE" id="PS50112">
    <property type="entry name" value="PAS"/>
    <property type="match status" value="1"/>
</dbReference>
<dbReference type="EC" id="2.7.13.3" evidence="3"/>
<dbReference type="InterPro" id="IPR036097">
    <property type="entry name" value="HisK_dim/P_sf"/>
</dbReference>
<comment type="catalytic activity">
    <reaction evidence="1">
        <text>ATP + protein L-histidine = ADP + protein N-phospho-L-histidine.</text>
        <dbReference type="EC" id="2.7.13.3"/>
    </reaction>
</comment>
<dbReference type="InterPro" id="IPR003594">
    <property type="entry name" value="HATPase_dom"/>
</dbReference>
<dbReference type="PRINTS" id="PR00344">
    <property type="entry name" value="BCTRLSENSOR"/>
</dbReference>
<dbReference type="SUPFAM" id="SSF55785">
    <property type="entry name" value="PYP-like sensor domain (PAS domain)"/>
    <property type="match status" value="2"/>
</dbReference>
<dbReference type="PANTHER" id="PTHR43711:SF26">
    <property type="entry name" value="SENSOR HISTIDINE KINASE RCSC"/>
    <property type="match status" value="1"/>
</dbReference>
<comment type="caution">
    <text evidence="15">The sequence shown here is derived from an EMBL/GenBank/DDBJ whole genome shotgun (WGS) entry which is preliminary data.</text>
</comment>
<comment type="function">
    <text evidence="11">Putative oxygen sensor; modulates the activity of FixJ, a transcriptional activator of nitrogen fixation fixK gene. FixL probably acts as a kinase that phosphorylates FixJ.</text>
</comment>
<keyword evidence="9" id="KW-0902">Two-component regulatory system</keyword>
<dbReference type="FunFam" id="3.30.450.20:FF:000060">
    <property type="entry name" value="Sensor protein FixL"/>
    <property type="match status" value="1"/>
</dbReference>
<dbReference type="RefSeq" id="WP_198535259.1">
    <property type="nucleotide sequence ID" value="NZ_MUEO01000006.1"/>
</dbReference>
<evidence type="ECO:0000256" key="8">
    <source>
        <dbReference type="ARBA" id="ARBA00022840"/>
    </source>
</evidence>
<evidence type="ECO:0000256" key="3">
    <source>
        <dbReference type="ARBA" id="ARBA00012438"/>
    </source>
</evidence>
<feature type="domain" description="Histidine kinase" evidence="13">
    <location>
        <begin position="274"/>
        <end position="493"/>
    </location>
</feature>
<dbReference type="NCBIfam" id="TIGR00229">
    <property type="entry name" value="sensory_box"/>
    <property type="match status" value="1"/>
</dbReference>
<keyword evidence="5" id="KW-0808">Transferase</keyword>
<evidence type="ECO:0000256" key="4">
    <source>
        <dbReference type="ARBA" id="ARBA00022553"/>
    </source>
</evidence>
<protein>
    <recommendedName>
        <fullName evidence="12">Sensor protein FixL</fullName>
        <ecNumber evidence="3">2.7.13.3</ecNumber>
    </recommendedName>
</protein>
<evidence type="ECO:0000256" key="6">
    <source>
        <dbReference type="ARBA" id="ARBA00022741"/>
    </source>
</evidence>
<dbReference type="InterPro" id="IPR035965">
    <property type="entry name" value="PAS-like_dom_sf"/>
</dbReference>
<evidence type="ECO:0000256" key="7">
    <source>
        <dbReference type="ARBA" id="ARBA00022777"/>
    </source>
</evidence>
<keyword evidence="10" id="KW-0472">Membrane</keyword>
<organism evidence="15 16">
    <name type="scientific">Salinivibrio kushneri</name>
    <dbReference type="NCBI Taxonomy" id="1908198"/>
    <lineage>
        <taxon>Bacteria</taxon>
        <taxon>Pseudomonadati</taxon>
        <taxon>Pseudomonadota</taxon>
        <taxon>Gammaproteobacteria</taxon>
        <taxon>Vibrionales</taxon>
        <taxon>Vibrionaceae</taxon>
        <taxon>Salinivibrio</taxon>
    </lineage>
</organism>
<dbReference type="Gene3D" id="1.10.287.130">
    <property type="match status" value="1"/>
</dbReference>
<dbReference type="SMART" id="SM00091">
    <property type="entry name" value="PAS"/>
    <property type="match status" value="2"/>
</dbReference>
<dbReference type="PROSITE" id="PS50109">
    <property type="entry name" value="HIS_KIN"/>
    <property type="match status" value="1"/>
</dbReference>
<proteinExistence type="predicted"/>
<dbReference type="FunFam" id="1.10.287.130:FF:000038">
    <property type="entry name" value="Sensory transduction histidine kinase"/>
    <property type="match status" value="1"/>
</dbReference>
<dbReference type="CDD" id="cd00130">
    <property type="entry name" value="PAS"/>
    <property type="match status" value="1"/>
</dbReference>
<dbReference type="Gene3D" id="3.30.450.20">
    <property type="entry name" value="PAS domain"/>
    <property type="match status" value="2"/>
</dbReference>
<keyword evidence="7" id="KW-0418">Kinase</keyword>
<dbReference type="GO" id="GO:0000155">
    <property type="term" value="F:phosphorelay sensor kinase activity"/>
    <property type="evidence" value="ECO:0007669"/>
    <property type="project" value="InterPro"/>
</dbReference>
<evidence type="ECO:0000259" key="13">
    <source>
        <dbReference type="PROSITE" id="PS50109"/>
    </source>
</evidence>
<dbReference type="GO" id="GO:0005524">
    <property type="term" value="F:ATP binding"/>
    <property type="evidence" value="ECO:0007669"/>
    <property type="project" value="UniProtKB-KW"/>
</dbReference>
<keyword evidence="6" id="KW-0547">Nucleotide-binding</keyword>
<dbReference type="InterPro" id="IPR013767">
    <property type="entry name" value="PAS_fold"/>
</dbReference>